<dbReference type="EMBL" id="JARYGZ010000001">
    <property type="protein sequence ID" value="MDH7639023.1"/>
    <property type="molecule type" value="Genomic_DNA"/>
</dbReference>
<protein>
    <submittedName>
        <fullName evidence="2">Uncharacterized protein</fullName>
    </submittedName>
</protein>
<evidence type="ECO:0000313" key="2">
    <source>
        <dbReference type="EMBL" id="MDH7639023.1"/>
    </source>
</evidence>
<evidence type="ECO:0000313" key="3">
    <source>
        <dbReference type="Proteomes" id="UP001160625"/>
    </source>
</evidence>
<sequence length="86" mass="10325">MRKGLIMLATAVSIGATAIGAAPASAHRYGDGYHHGYDRHHGWDRGDRWGRDREWRHHRERDRRWAWRHHHRYGYNGYYGRGYYGY</sequence>
<dbReference type="Proteomes" id="UP001160625">
    <property type="component" value="Unassembled WGS sequence"/>
</dbReference>
<keyword evidence="1" id="KW-0732">Signal</keyword>
<evidence type="ECO:0000256" key="1">
    <source>
        <dbReference type="SAM" id="SignalP"/>
    </source>
</evidence>
<accession>A0ABT6N144</accession>
<dbReference type="RefSeq" id="WP_281044291.1">
    <property type="nucleotide sequence ID" value="NZ_JARYGZ010000001.1"/>
</dbReference>
<keyword evidence="3" id="KW-1185">Reference proteome</keyword>
<reference evidence="2" key="1">
    <citation type="submission" date="2023-04" db="EMBL/GenBank/DDBJ databases">
        <title>Sphingomonas sp. MAHUQ-71 isolated from rice field.</title>
        <authorList>
            <person name="Huq M.A."/>
        </authorList>
    </citation>
    <scope>NUCLEOTIDE SEQUENCE</scope>
    <source>
        <strain evidence="2">MAHUQ-71</strain>
    </source>
</reference>
<name>A0ABT6N144_9SPHN</name>
<proteinExistence type="predicted"/>
<feature type="signal peptide" evidence="1">
    <location>
        <begin position="1"/>
        <end position="18"/>
    </location>
</feature>
<organism evidence="2 3">
    <name type="scientific">Sphingomonas oryzagri</name>
    <dbReference type="NCBI Taxonomy" id="3042314"/>
    <lineage>
        <taxon>Bacteria</taxon>
        <taxon>Pseudomonadati</taxon>
        <taxon>Pseudomonadota</taxon>
        <taxon>Alphaproteobacteria</taxon>
        <taxon>Sphingomonadales</taxon>
        <taxon>Sphingomonadaceae</taxon>
        <taxon>Sphingomonas</taxon>
    </lineage>
</organism>
<comment type="caution">
    <text evidence="2">The sequence shown here is derived from an EMBL/GenBank/DDBJ whole genome shotgun (WGS) entry which is preliminary data.</text>
</comment>
<feature type="chain" id="PRO_5045608390" evidence="1">
    <location>
        <begin position="19"/>
        <end position="86"/>
    </location>
</feature>
<gene>
    <name evidence="2" type="ORF">QGN17_09810</name>
</gene>